<organism evidence="3 4">
    <name type="scientific">Seminavis robusta</name>
    <dbReference type="NCBI Taxonomy" id="568900"/>
    <lineage>
        <taxon>Eukaryota</taxon>
        <taxon>Sar</taxon>
        <taxon>Stramenopiles</taxon>
        <taxon>Ochrophyta</taxon>
        <taxon>Bacillariophyta</taxon>
        <taxon>Bacillariophyceae</taxon>
        <taxon>Bacillariophycidae</taxon>
        <taxon>Naviculales</taxon>
        <taxon>Naviculaceae</taxon>
        <taxon>Seminavis</taxon>
    </lineage>
</organism>
<proteinExistence type="predicted"/>
<name>A0A9N8DW99_9STRA</name>
<dbReference type="EMBL" id="CAICTM010000294">
    <property type="protein sequence ID" value="CAB9507154.1"/>
    <property type="molecule type" value="Genomic_DNA"/>
</dbReference>
<dbReference type="InterPro" id="IPR015940">
    <property type="entry name" value="UBA"/>
</dbReference>
<feature type="region of interest" description="Disordered" evidence="1">
    <location>
        <begin position="200"/>
        <end position="330"/>
    </location>
</feature>
<evidence type="ECO:0000256" key="1">
    <source>
        <dbReference type="SAM" id="MobiDB-lite"/>
    </source>
</evidence>
<accession>A0A9N8DW99</accession>
<feature type="region of interest" description="Disordered" evidence="1">
    <location>
        <begin position="1"/>
        <end position="109"/>
    </location>
</feature>
<feature type="compositionally biased region" description="Low complexity" evidence="1">
    <location>
        <begin position="803"/>
        <end position="813"/>
    </location>
</feature>
<evidence type="ECO:0000313" key="3">
    <source>
        <dbReference type="EMBL" id="CAB9507154.1"/>
    </source>
</evidence>
<dbReference type="SUPFAM" id="SSF46934">
    <property type="entry name" value="UBA-like"/>
    <property type="match status" value="1"/>
</dbReference>
<feature type="region of interest" description="Disordered" evidence="1">
    <location>
        <begin position="529"/>
        <end position="605"/>
    </location>
</feature>
<feature type="compositionally biased region" description="Low complexity" evidence="1">
    <location>
        <begin position="557"/>
        <end position="567"/>
    </location>
</feature>
<feature type="compositionally biased region" description="Acidic residues" evidence="1">
    <location>
        <begin position="545"/>
        <end position="556"/>
    </location>
</feature>
<dbReference type="InterPro" id="IPR009060">
    <property type="entry name" value="UBA-like_sf"/>
</dbReference>
<protein>
    <recommendedName>
        <fullName evidence="2">UBA domain-containing protein</fullName>
    </recommendedName>
</protein>
<feature type="compositionally biased region" description="Acidic residues" evidence="1">
    <location>
        <begin position="56"/>
        <end position="68"/>
    </location>
</feature>
<sequence length="813" mass="88098">MRTRDDSALDEAATPAARTGRTRRISERNRNRSKSSPPVSQVGVPLAREPAGHEEDSSDGTAYEESDKDDVSSLDDTSSDEKGSTATPIIPGSGSVPGSGNVRNKNPLRTNKRGLALAIQKTLADAIESRGGRDAFFDAGTNKATPGRHQPLFDICEQDTDTYGVSGSHRREQVRSKCRWWRSLSLEEYQKVIKGLGVAPACERESLPATGSKSASKTKSKSASKSSKASTQSSSKKQKQTPVAAGKSQSKRSTRSKKEVPPVPAPTPAVPADFTNYRDAGYQYSDSEEDPEPTPDPARKLFYSPNQITPTPAKMASVHSGRSRKSKASDETIGAFPIEVDTECPENNLIVDVVKFTGFDYRGKEYNGYDISFVGDYRHFKHDRYKFSIPNPDTSPHVVLFEKPSRSSIFEPDGKDQAQYLKAEKAEAVKKGHRKANEAMKGDKSRDTLKFLLKFPDGAKITNDPFRSDTDHGAKYFEGDQFVIKFKTGDKDKNDKEVIGWNCRMSYKVIDLNSGETFKGSGNAAAKKAADMMRDLSSSSSSSSSEEEDPMEDSSTDPDSVVSVKSRSPPPKVDSSASEDGDSVDSSKMETSPEKEEQNLEGELDPDVVANLEGMGFSLSDILWCSTYANGNVDLTLHYLQNGIPEQDIVAALQAETPGSESAPVTESAPVAGGPLVVKSSKKFEPVNRREQFKSKATSKESRVDAKEAIREKKKYETIKKARNSSLAAAVATGGGDGSAFIDGIATGLQKHIQEGNTLLEEIGGEEGAPTMAPLPESPPDNKLGITGTSMGASFDEDDQLKLDPLQQQKGDY</sequence>
<gene>
    <name evidence="3" type="ORF">SEMRO_295_G110330.1</name>
</gene>
<feature type="domain" description="UBA" evidence="2">
    <location>
        <begin position="603"/>
        <end position="643"/>
    </location>
</feature>
<feature type="compositionally biased region" description="Low complexity" evidence="1">
    <location>
        <begin position="223"/>
        <end position="235"/>
    </location>
</feature>
<dbReference type="PROSITE" id="PS50030">
    <property type="entry name" value="UBA"/>
    <property type="match status" value="1"/>
</dbReference>
<feature type="compositionally biased region" description="Basic and acidic residues" evidence="1">
    <location>
        <begin position="585"/>
        <end position="598"/>
    </location>
</feature>
<feature type="compositionally biased region" description="Low complexity" evidence="1">
    <location>
        <begin position="88"/>
        <end position="100"/>
    </location>
</feature>
<comment type="caution">
    <text evidence="3">The sequence shown here is derived from an EMBL/GenBank/DDBJ whole genome shotgun (WGS) entry which is preliminary data.</text>
</comment>
<feature type="region of interest" description="Disordered" evidence="1">
    <location>
        <begin position="766"/>
        <end position="813"/>
    </location>
</feature>
<evidence type="ECO:0000313" key="4">
    <source>
        <dbReference type="Proteomes" id="UP001153069"/>
    </source>
</evidence>
<evidence type="ECO:0000259" key="2">
    <source>
        <dbReference type="PROSITE" id="PS50030"/>
    </source>
</evidence>
<keyword evidence="4" id="KW-1185">Reference proteome</keyword>
<dbReference type="AlphaFoldDB" id="A0A9N8DW99"/>
<reference evidence="3" key="1">
    <citation type="submission" date="2020-06" db="EMBL/GenBank/DDBJ databases">
        <authorList>
            <consortium name="Plant Systems Biology data submission"/>
        </authorList>
    </citation>
    <scope>NUCLEOTIDE SEQUENCE</scope>
    <source>
        <strain evidence="3">D6</strain>
    </source>
</reference>
<dbReference type="Proteomes" id="UP001153069">
    <property type="component" value="Unassembled WGS sequence"/>
</dbReference>